<name>A0A1M7Y8Y4_9BACT</name>
<proteinExistence type="predicted"/>
<dbReference type="Proteomes" id="UP000184603">
    <property type="component" value="Unassembled WGS sequence"/>
</dbReference>
<reference evidence="1 2" key="1">
    <citation type="submission" date="2016-12" db="EMBL/GenBank/DDBJ databases">
        <authorList>
            <person name="Song W.-J."/>
            <person name="Kurnit D.M."/>
        </authorList>
    </citation>
    <scope>NUCLEOTIDE SEQUENCE [LARGE SCALE GENOMIC DNA]</scope>
    <source>
        <strain evidence="1 2">DSM 18488</strain>
    </source>
</reference>
<keyword evidence="2" id="KW-1185">Reference proteome</keyword>
<accession>A0A1M7Y8Y4</accession>
<sequence>MSLVHLQQVLSLTQIRILFLYFSVLPVVLPQPTKPEKLDKLLHEKNLQSHCVIIIELSEITRYFSSVSSFFMQ</sequence>
<dbReference type="EMBL" id="FRFE01000012">
    <property type="protein sequence ID" value="SHO48988.1"/>
    <property type="molecule type" value="Genomic_DNA"/>
</dbReference>
<evidence type="ECO:0000313" key="1">
    <source>
        <dbReference type="EMBL" id="SHO48988.1"/>
    </source>
</evidence>
<dbReference type="STRING" id="1121416.SAMN02745220_02589"/>
<organism evidence="1 2">
    <name type="scientific">Desulfopila aestuarii DSM 18488</name>
    <dbReference type="NCBI Taxonomy" id="1121416"/>
    <lineage>
        <taxon>Bacteria</taxon>
        <taxon>Pseudomonadati</taxon>
        <taxon>Thermodesulfobacteriota</taxon>
        <taxon>Desulfobulbia</taxon>
        <taxon>Desulfobulbales</taxon>
        <taxon>Desulfocapsaceae</taxon>
        <taxon>Desulfopila</taxon>
    </lineage>
</organism>
<gene>
    <name evidence="1" type="ORF">SAMN02745220_02589</name>
</gene>
<protein>
    <submittedName>
        <fullName evidence="1">Uncharacterized protein</fullName>
    </submittedName>
</protein>
<evidence type="ECO:0000313" key="2">
    <source>
        <dbReference type="Proteomes" id="UP000184603"/>
    </source>
</evidence>
<dbReference type="AlphaFoldDB" id="A0A1M7Y8Y4"/>